<gene>
    <name evidence="1" type="ordered locus">ETA_06330</name>
</gene>
<evidence type="ECO:0000313" key="2">
    <source>
        <dbReference type="Proteomes" id="UP000001726"/>
    </source>
</evidence>
<dbReference type="RefSeq" id="WP_012440382.1">
    <property type="nucleotide sequence ID" value="NC_010694.1"/>
</dbReference>
<organism evidence="1 2">
    <name type="scientific">Erwinia tasmaniensis (strain DSM 17950 / CFBP 7177 / CIP 109463 / NCPPB 4357 / Et1/99)</name>
    <dbReference type="NCBI Taxonomy" id="465817"/>
    <lineage>
        <taxon>Bacteria</taxon>
        <taxon>Pseudomonadati</taxon>
        <taxon>Pseudomonadota</taxon>
        <taxon>Gammaproteobacteria</taxon>
        <taxon>Enterobacterales</taxon>
        <taxon>Erwiniaceae</taxon>
        <taxon>Erwinia</taxon>
    </lineage>
</organism>
<sequence>MFTSVRKSEFEIVVDQLRQMSYSLSQTWLPQGVTRYLFQKEINDLIRYVSNEVDINCLSVQGGYEIIKKEMDRLRLQEFDIISGKVKQYLAIEKSVRDKKANLFLKQIGFVSGGSQVFAGFGVCAASLGVACATYGTPLIVHGMNNTYESGYYLLYRTEKQGYTRQAYREVAKKLGYSNNKADLAYASIDIALSGYGMARKLPKQGSWRLFNHINSDFFSGLARDGKSPYGCGVNRRCLYSI</sequence>
<dbReference type="eggNOG" id="ENOG5032JNA">
    <property type="taxonomic scope" value="Bacteria"/>
</dbReference>
<dbReference type="HOGENOM" id="CLU_070022_2_0_6"/>
<dbReference type="Pfam" id="PF13988">
    <property type="entry name" value="DUF4225"/>
    <property type="match status" value="1"/>
</dbReference>
<dbReference type="InterPro" id="IPR025320">
    <property type="entry name" value="DUF4225"/>
</dbReference>
<reference evidence="1 2" key="1">
    <citation type="journal article" date="2008" name="Environ. Microbiol.">
        <title>The genome of Erwinia tasmaniensis strain Et1/99, a non-pathogenic bacterium in the genus Erwinia.</title>
        <authorList>
            <person name="Kube M."/>
            <person name="Migdoll A.M."/>
            <person name="Mueller I."/>
            <person name="Kuhl H."/>
            <person name="Beck A."/>
            <person name="Reinhardt R."/>
            <person name="Geider K."/>
        </authorList>
    </citation>
    <scope>NUCLEOTIDE SEQUENCE [LARGE SCALE GENOMIC DNA]</scope>
    <source>
        <strain evidence="2">DSM 17950 / CFBP 7177 / CIP 109463 / NCPPB 4357 / Et1/99</strain>
    </source>
</reference>
<name>B2VJF4_ERWT9</name>
<evidence type="ECO:0000313" key="1">
    <source>
        <dbReference type="EMBL" id="CAO95679.1"/>
    </source>
</evidence>
<evidence type="ECO:0008006" key="3">
    <source>
        <dbReference type="Google" id="ProtNLM"/>
    </source>
</evidence>
<dbReference type="STRING" id="465817.ETA_06330"/>
<protein>
    <recommendedName>
        <fullName evidence="3">DUF4225 domain-containing protein</fullName>
    </recommendedName>
</protein>
<accession>B2VJF4</accession>
<dbReference type="KEGG" id="eta:ETA_06330"/>
<proteinExistence type="predicted"/>
<dbReference type="EMBL" id="CU468135">
    <property type="protein sequence ID" value="CAO95679.1"/>
    <property type="molecule type" value="Genomic_DNA"/>
</dbReference>
<keyword evidence="2" id="KW-1185">Reference proteome</keyword>
<dbReference type="Proteomes" id="UP000001726">
    <property type="component" value="Chromosome"/>
</dbReference>
<dbReference type="AlphaFoldDB" id="B2VJF4"/>